<proteinExistence type="predicted"/>
<accession>A0A0B6X8C0</accession>
<dbReference type="InterPro" id="IPR014710">
    <property type="entry name" value="RmlC-like_jellyroll"/>
</dbReference>
<dbReference type="SUPFAM" id="SSF51182">
    <property type="entry name" value="RmlC-like cupins"/>
    <property type="match status" value="1"/>
</dbReference>
<evidence type="ECO:0000313" key="3">
    <source>
        <dbReference type="Proteomes" id="UP000032930"/>
    </source>
</evidence>
<dbReference type="KEGG" id="xbv:XBW1_2049"/>
<dbReference type="Proteomes" id="UP000032930">
    <property type="component" value="Chromosome"/>
</dbReference>
<dbReference type="CDD" id="cd20489">
    <property type="entry name" value="cupin_HppE-like_C"/>
    <property type="match status" value="1"/>
</dbReference>
<gene>
    <name evidence="2" type="ORF">XBW1_2049</name>
</gene>
<dbReference type="EMBL" id="FO818637">
    <property type="protein sequence ID" value="CDM89406.1"/>
    <property type="molecule type" value="Genomic_DNA"/>
</dbReference>
<dbReference type="InterPro" id="IPR011051">
    <property type="entry name" value="RmlC_Cupin_sf"/>
</dbReference>
<evidence type="ECO:0000259" key="1">
    <source>
        <dbReference type="Pfam" id="PF07883"/>
    </source>
</evidence>
<name>A0A0B6X8C0_XENBV</name>
<evidence type="ECO:0000313" key="2">
    <source>
        <dbReference type="EMBL" id="CDM89406.1"/>
    </source>
</evidence>
<dbReference type="RefSeq" id="WP_046336674.1">
    <property type="nucleotide sequence ID" value="NZ_CAWMEF010000001.1"/>
</dbReference>
<dbReference type="InterPro" id="IPR013096">
    <property type="entry name" value="Cupin_2"/>
</dbReference>
<dbReference type="AlphaFoldDB" id="A0A0B6X8C0"/>
<dbReference type="Pfam" id="PF07883">
    <property type="entry name" value="Cupin_2"/>
    <property type="match status" value="1"/>
</dbReference>
<dbReference type="Gene3D" id="2.60.120.10">
    <property type="entry name" value="Jelly Rolls"/>
    <property type="match status" value="1"/>
</dbReference>
<organism evidence="2 3">
    <name type="scientific">Xenorhabdus bovienii</name>
    <name type="common">Xenorhabdus nematophila subsp. bovienii</name>
    <dbReference type="NCBI Taxonomy" id="40576"/>
    <lineage>
        <taxon>Bacteria</taxon>
        <taxon>Pseudomonadati</taxon>
        <taxon>Pseudomonadota</taxon>
        <taxon>Gammaproteobacteria</taxon>
        <taxon>Enterobacterales</taxon>
        <taxon>Morganellaceae</taxon>
        <taxon>Xenorhabdus</taxon>
    </lineage>
</organism>
<feature type="domain" description="Cupin type-2" evidence="1">
    <location>
        <begin position="125"/>
        <end position="179"/>
    </location>
</feature>
<sequence length="188" mass="21388">MVSLTFYRKTIEQLLARRKMVLTDIRHLVCVSDDSVEVEDFDQLFALSQHTSLSASEYIAAHHRENAAQNELVTITRKDRLYTRIKGDALRGGYHYRHVLTTTLDPDLLVLRTTPLSTRHQARPNTGHQVKEIVYVLSGRVGIVWQNTGGNERHSNLGSGDSVYIDSWVPHAFYAIEPESQILAVDYL</sequence>
<protein>
    <recommendedName>
        <fullName evidence="1">Cupin type-2 domain-containing protein</fullName>
    </recommendedName>
</protein>
<reference evidence="2 3" key="1">
    <citation type="submission" date="2014-02" db="EMBL/GenBank/DDBJ databases">
        <authorList>
            <person name="Genoscope - CEA"/>
        </authorList>
    </citation>
    <scope>NUCLEOTIDE SEQUENCE [LARGE SCALE GENOMIC DNA]</scope>
    <source>
        <strain evidence="2 3">CS03</strain>
    </source>
</reference>